<feature type="transmembrane region" description="Helical" evidence="5">
    <location>
        <begin position="142"/>
        <end position="162"/>
    </location>
</feature>
<dbReference type="PANTHER" id="PTHR22911">
    <property type="entry name" value="ACYL-MALONYL CONDENSING ENZYME-RELATED"/>
    <property type="match status" value="1"/>
</dbReference>
<feature type="domain" description="EamA" evidence="6">
    <location>
        <begin position="146"/>
        <end position="273"/>
    </location>
</feature>
<reference evidence="7" key="1">
    <citation type="journal article" date="2023" name="Comput. Struct. Biotechnol. J.">
        <title>Discovery of a novel marine Bacteroidetes with a rich repertoire of carbohydrate-active enzymes.</title>
        <authorList>
            <person name="Chen B."/>
            <person name="Liu G."/>
            <person name="Chen Q."/>
            <person name="Wang H."/>
            <person name="Liu L."/>
            <person name="Tang K."/>
        </authorList>
    </citation>
    <scope>NUCLEOTIDE SEQUENCE</scope>
    <source>
        <strain evidence="7">TK19036</strain>
    </source>
</reference>
<feature type="transmembrane region" description="Helical" evidence="5">
    <location>
        <begin position="256"/>
        <end position="275"/>
    </location>
</feature>
<keyword evidence="4 5" id="KW-0472">Membrane</keyword>
<evidence type="ECO:0000256" key="5">
    <source>
        <dbReference type="SAM" id="Phobius"/>
    </source>
</evidence>
<feature type="transmembrane region" description="Helical" evidence="5">
    <location>
        <begin position="174"/>
        <end position="196"/>
    </location>
</feature>
<evidence type="ECO:0000313" key="7">
    <source>
        <dbReference type="EMBL" id="WKN36665.1"/>
    </source>
</evidence>
<dbReference type="Gene3D" id="1.10.3730.20">
    <property type="match status" value="1"/>
</dbReference>
<evidence type="ECO:0000256" key="3">
    <source>
        <dbReference type="ARBA" id="ARBA00022989"/>
    </source>
</evidence>
<evidence type="ECO:0000256" key="1">
    <source>
        <dbReference type="ARBA" id="ARBA00004141"/>
    </source>
</evidence>
<dbReference type="GO" id="GO:0016020">
    <property type="term" value="C:membrane"/>
    <property type="evidence" value="ECO:0007669"/>
    <property type="project" value="UniProtKB-SubCell"/>
</dbReference>
<feature type="transmembrane region" description="Helical" evidence="5">
    <location>
        <begin position="7"/>
        <end position="24"/>
    </location>
</feature>
<feature type="transmembrane region" description="Helical" evidence="5">
    <location>
        <begin position="231"/>
        <end position="250"/>
    </location>
</feature>
<feature type="transmembrane region" description="Helical" evidence="5">
    <location>
        <begin position="36"/>
        <end position="53"/>
    </location>
</feature>
<dbReference type="EMBL" id="CP120682">
    <property type="protein sequence ID" value="WKN36665.1"/>
    <property type="molecule type" value="Genomic_DNA"/>
</dbReference>
<dbReference type="PANTHER" id="PTHR22911:SF6">
    <property type="entry name" value="SOLUTE CARRIER FAMILY 35 MEMBER G1"/>
    <property type="match status" value="1"/>
</dbReference>
<protein>
    <submittedName>
        <fullName evidence="7">DMT family transporter</fullName>
    </submittedName>
</protein>
<sequence>MVLSPGIRYMLLATFFFACMNVLVKFVSHIPAVEVVFFRSVISLVMSYVVLRIQKVNVWGNNRKWLIARGAFGAVGLILYFTLLQQIPLATAITLQFLAPVATAILGLLLLREKVWTLQWFFFLITFLGMFIISGFEARMEPIHLAMGILAAGGAGMAYTIIRKLNHSEHPLVIVLYFPLVTLPITGLYAAFHWVVPIGTDWLFLLGVGVLTQFAQYFMTKAYQAEEVSKVSNLQYLSIVYALLFGFLFFGETFNLLTYFGMALVIAGVVLNVWYKQKKQAAYAKRQESVA</sequence>
<evidence type="ECO:0000256" key="2">
    <source>
        <dbReference type="ARBA" id="ARBA00022692"/>
    </source>
</evidence>
<dbReference type="InterPro" id="IPR037185">
    <property type="entry name" value="EmrE-like"/>
</dbReference>
<dbReference type="InterPro" id="IPR000620">
    <property type="entry name" value="EamA_dom"/>
</dbReference>
<feature type="domain" description="EamA" evidence="6">
    <location>
        <begin position="5"/>
        <end position="134"/>
    </location>
</feature>
<organism evidence="7">
    <name type="scientific">Roseihalotalea indica</name>
    <dbReference type="NCBI Taxonomy" id="2867963"/>
    <lineage>
        <taxon>Bacteria</taxon>
        <taxon>Pseudomonadati</taxon>
        <taxon>Bacteroidota</taxon>
        <taxon>Cytophagia</taxon>
        <taxon>Cytophagales</taxon>
        <taxon>Catalimonadaceae</taxon>
        <taxon>Roseihalotalea</taxon>
    </lineage>
</organism>
<feature type="transmembrane region" description="Helical" evidence="5">
    <location>
        <begin position="202"/>
        <end position="219"/>
    </location>
</feature>
<keyword evidence="3 5" id="KW-1133">Transmembrane helix</keyword>
<proteinExistence type="predicted"/>
<accession>A0AA49GKP7</accession>
<gene>
    <name evidence="7" type="ORF">K4G66_30340</name>
</gene>
<feature type="transmembrane region" description="Helical" evidence="5">
    <location>
        <begin position="65"/>
        <end position="83"/>
    </location>
</feature>
<keyword evidence="2 5" id="KW-0812">Transmembrane</keyword>
<evidence type="ECO:0000259" key="6">
    <source>
        <dbReference type="Pfam" id="PF00892"/>
    </source>
</evidence>
<feature type="transmembrane region" description="Helical" evidence="5">
    <location>
        <begin position="118"/>
        <end position="136"/>
    </location>
</feature>
<dbReference type="SUPFAM" id="SSF103481">
    <property type="entry name" value="Multidrug resistance efflux transporter EmrE"/>
    <property type="match status" value="2"/>
</dbReference>
<comment type="subcellular location">
    <subcellularLocation>
        <location evidence="1">Membrane</location>
        <topology evidence="1">Multi-pass membrane protein</topology>
    </subcellularLocation>
</comment>
<dbReference type="Pfam" id="PF00892">
    <property type="entry name" value="EamA"/>
    <property type="match status" value="2"/>
</dbReference>
<dbReference type="AlphaFoldDB" id="A0AA49GKP7"/>
<evidence type="ECO:0000256" key="4">
    <source>
        <dbReference type="ARBA" id="ARBA00023136"/>
    </source>
</evidence>
<name>A0AA49GKP7_9BACT</name>
<reference evidence="7" key="2">
    <citation type="journal article" date="2024" name="Antonie Van Leeuwenhoek">
        <title>Roseihalotalea indica gen. nov., sp. nov., a halophilic Bacteroidetes from mesopelagic Southwest Indian Ocean with higher carbohydrate metabolic potential.</title>
        <authorList>
            <person name="Chen B."/>
            <person name="Zhang M."/>
            <person name="Lin D."/>
            <person name="Ye J."/>
            <person name="Tang K."/>
        </authorList>
    </citation>
    <scope>NUCLEOTIDE SEQUENCE</scope>
    <source>
        <strain evidence="7">TK19036</strain>
    </source>
</reference>
<feature type="transmembrane region" description="Helical" evidence="5">
    <location>
        <begin position="89"/>
        <end position="111"/>
    </location>
</feature>